<comment type="similarity">
    <text evidence="1">Belongs to the plant acyltransferase family.</text>
</comment>
<dbReference type="Gramene" id="HORVU.MOREX.r2.5HG0419810.1">
    <property type="protein sequence ID" value="HORVU.MOREX.r2.5HG0419810.1"/>
    <property type="gene ID" value="HORVU.MOREX.r2.5HG0419810"/>
</dbReference>
<reference evidence="4" key="4">
    <citation type="submission" date="2022-01" db="UniProtKB">
        <authorList>
            <consortium name="EnsemblPlants"/>
        </authorList>
    </citation>
    <scope>IDENTIFICATION</scope>
    <source>
        <strain evidence="4">subsp. vulgare</strain>
    </source>
</reference>
<reference evidence="5" key="2">
    <citation type="journal article" date="2012" name="Nature">
        <title>A physical, genetic and functional sequence assembly of the barley genome.</title>
        <authorList>
            <consortium name="The International Barley Genome Sequencing Consortium"/>
            <person name="Mayer K.F."/>
            <person name="Waugh R."/>
            <person name="Brown J.W."/>
            <person name="Schulman A."/>
            <person name="Langridge P."/>
            <person name="Platzer M."/>
            <person name="Fincher G.B."/>
            <person name="Muehlbauer G.J."/>
            <person name="Sato K."/>
            <person name="Close T.J."/>
            <person name="Wise R.P."/>
            <person name="Stein N."/>
        </authorList>
    </citation>
    <scope>NUCLEOTIDE SEQUENCE [LARGE SCALE GENOMIC DNA]</scope>
    <source>
        <strain evidence="5">cv. Morex</strain>
    </source>
</reference>
<evidence type="ECO:0000313" key="3">
    <source>
        <dbReference type="EMBL" id="BAK02525.1"/>
    </source>
</evidence>
<dbReference type="GeneID" id="123451989"/>
<dbReference type="InterPro" id="IPR023213">
    <property type="entry name" value="CAT-like_dom_sf"/>
</dbReference>
<evidence type="ECO:0000313" key="5">
    <source>
        <dbReference type="Proteomes" id="UP000011116"/>
    </source>
</evidence>
<dbReference type="PaxDb" id="4513-MLOC_80666.1"/>
<protein>
    <submittedName>
        <fullName evidence="3">Predicted protein</fullName>
    </submittedName>
</protein>
<evidence type="ECO:0000256" key="1">
    <source>
        <dbReference type="ARBA" id="ARBA00009861"/>
    </source>
</evidence>
<dbReference type="PANTHER" id="PTHR31147">
    <property type="entry name" value="ACYL TRANSFERASE 4"/>
    <property type="match status" value="1"/>
</dbReference>
<reference evidence="4" key="3">
    <citation type="submission" date="2020-10" db="EMBL/GenBank/DDBJ databases">
        <authorList>
            <person name="Scholz U."/>
            <person name="Mascher M."/>
            <person name="Fiebig A."/>
        </authorList>
    </citation>
    <scope>NUCLEOTIDE SEQUENCE [LARGE SCALE GENOMIC DNA]</scope>
    <source>
        <strain evidence="4">cv. Morex</strain>
    </source>
</reference>
<dbReference type="KEGG" id="hvg:123451989"/>
<dbReference type="Pfam" id="PF02458">
    <property type="entry name" value="Transferase"/>
    <property type="match status" value="1"/>
</dbReference>
<name>F2E5A3_HORVV</name>
<dbReference type="EnsemblPlants" id="HORVU.MOREX.r3.5HG0505470.1">
    <property type="protein sequence ID" value="HORVU.MOREX.r3.5HG0505470.1"/>
    <property type="gene ID" value="HORVU.MOREX.r3.5HG0505470"/>
</dbReference>
<gene>
    <name evidence="4" type="primary">LOC123451989</name>
</gene>
<keyword evidence="2" id="KW-0808">Transferase</keyword>
<dbReference type="GO" id="GO:0016747">
    <property type="term" value="F:acyltransferase activity, transferring groups other than amino-acyl groups"/>
    <property type="evidence" value="ECO:0000318"/>
    <property type="project" value="GO_Central"/>
</dbReference>
<evidence type="ECO:0000256" key="2">
    <source>
        <dbReference type="ARBA" id="ARBA00022679"/>
    </source>
</evidence>
<dbReference type="Proteomes" id="UP000011116">
    <property type="component" value="Chromosome 5H"/>
</dbReference>
<dbReference type="Gene3D" id="3.30.559.10">
    <property type="entry name" value="Chloramphenicol acetyltransferase-like domain"/>
    <property type="match status" value="2"/>
</dbReference>
<dbReference type="SMR" id="F2E5A3"/>
<keyword evidence="5" id="KW-1185">Reference proteome</keyword>
<accession>F2E5A3</accession>
<dbReference type="InterPro" id="IPR050898">
    <property type="entry name" value="Plant_acyltransferase"/>
</dbReference>
<dbReference type="AlphaFoldDB" id="F2E5A3"/>
<dbReference type="RefSeq" id="XP_044984495.1">
    <property type="nucleotide sequence ID" value="XM_045128560.1"/>
</dbReference>
<dbReference type="STRING" id="112509.F2E5A3"/>
<dbReference type="HOGENOM" id="CLU_014546_2_2_1"/>
<dbReference type="OrthoDB" id="742898at2759"/>
<dbReference type="PANTHER" id="PTHR31147:SF66">
    <property type="entry name" value="OS05G0315700 PROTEIN"/>
    <property type="match status" value="1"/>
</dbReference>
<organism evidence="3">
    <name type="scientific">Hordeum vulgare subsp. vulgare</name>
    <name type="common">Domesticated barley</name>
    <dbReference type="NCBI Taxonomy" id="112509"/>
    <lineage>
        <taxon>Eukaryota</taxon>
        <taxon>Viridiplantae</taxon>
        <taxon>Streptophyta</taxon>
        <taxon>Embryophyta</taxon>
        <taxon>Tracheophyta</taxon>
        <taxon>Spermatophyta</taxon>
        <taxon>Magnoliopsida</taxon>
        <taxon>Liliopsida</taxon>
        <taxon>Poales</taxon>
        <taxon>Poaceae</taxon>
        <taxon>BOP clade</taxon>
        <taxon>Pooideae</taxon>
        <taxon>Triticodae</taxon>
        <taxon>Triticeae</taxon>
        <taxon>Hordeinae</taxon>
        <taxon>Hordeum</taxon>
    </lineage>
</organism>
<dbReference type="EMBL" id="AK371327">
    <property type="protein sequence ID" value="BAK02525.1"/>
    <property type="molecule type" value="mRNA"/>
</dbReference>
<reference evidence="3" key="1">
    <citation type="journal article" date="2011" name="Plant Physiol.">
        <title>Comprehensive sequence analysis of 24,783 barley full-length cDNAs derived from 12 clone libraries.</title>
        <authorList>
            <person name="Matsumoto T."/>
            <person name="Tanaka T."/>
            <person name="Sakai H."/>
            <person name="Amano N."/>
            <person name="Kanamori H."/>
            <person name="Kurita K."/>
            <person name="Kikuta A."/>
            <person name="Kamiya K."/>
            <person name="Yamamoto M."/>
            <person name="Ikawa H."/>
            <person name="Fujii N."/>
            <person name="Hori K."/>
            <person name="Itoh T."/>
            <person name="Sato K."/>
        </authorList>
    </citation>
    <scope>NUCLEOTIDE SEQUENCE</scope>
    <source>
        <tissue evidence="3">Shoot and root</tissue>
    </source>
</reference>
<evidence type="ECO:0000313" key="4">
    <source>
        <dbReference type="EnsemblPlants" id="HORVU.MOREX.r3.5HG0505470.1"/>
    </source>
</evidence>
<dbReference type="eggNOG" id="ENOG502QUSI">
    <property type="taxonomic scope" value="Eukaryota"/>
</dbReference>
<dbReference type="Gramene" id="HORVU.MOREX.r3.5HG0505470.1">
    <property type="protein sequence ID" value="HORVU.MOREX.r3.5HG0505470.1"/>
    <property type="gene ID" value="HORVU.MOREX.r3.5HG0505470"/>
</dbReference>
<proteinExistence type="evidence at transcript level"/>
<sequence>MAGSSAAELKFTVRRQPAVLVSPAGPTPRELKRLSDIDDQDGLRFHVPVIFFFRRQDGPQHDPAAVLRDAIAAALVHYYPLSGRLRELEGRKLAVDCTGEGVLFVEADADVRLEQFGADPQPPFPCLDELMFDVPGSSALLGTPLFLFQVTRLACGGFVFGVRMQHTIADGAGLVQFLCAVEEMAGGAAAPTVRPVWGRELLEAPRDSDRLPRSFAHREYDEVPDTNGTIVPVDSMAHRSFFFGPQEMAAIRSHLPPSLRRSATTFEALAGCLWRCRTVALAPGDEEEMRMICIVNLRGKSSIVPRGYYGNAFAFPAAVSTAGNLCRKPVGYAVGLVRKAKREVDMEYLQSVARLMVRRQRPGITVVRAYLVSDVSKTGIRDFDFGWGKPVYGGPAKGGVGTIPGIASFFIAFRNAKGEDGIVVPVCLPHAAMDKFVEEMGKLLMPADNIVMATTEQLAGNMFSMIKAAL</sequence>